<name>A0A9X2JEC8_9BACT</name>
<evidence type="ECO:0000313" key="2">
    <source>
        <dbReference type="EMBL" id="MCO6042491.1"/>
    </source>
</evidence>
<feature type="transmembrane region" description="Helical" evidence="1">
    <location>
        <begin position="459"/>
        <end position="476"/>
    </location>
</feature>
<feature type="transmembrane region" description="Helical" evidence="1">
    <location>
        <begin position="202"/>
        <end position="224"/>
    </location>
</feature>
<reference evidence="2" key="1">
    <citation type="submission" date="2022-06" db="EMBL/GenBank/DDBJ databases">
        <title>Aeoliella straminimaris, a novel planctomycete from sediments.</title>
        <authorList>
            <person name="Vitorino I.R."/>
            <person name="Lage O.M."/>
        </authorList>
    </citation>
    <scope>NUCLEOTIDE SEQUENCE</scope>
    <source>
        <strain evidence="2">ICT_H6.2</strain>
    </source>
</reference>
<feature type="transmembrane region" description="Helical" evidence="1">
    <location>
        <begin position="402"/>
        <end position="420"/>
    </location>
</feature>
<dbReference type="Proteomes" id="UP001155241">
    <property type="component" value="Unassembled WGS sequence"/>
</dbReference>
<keyword evidence="3" id="KW-1185">Reference proteome</keyword>
<feature type="transmembrane region" description="Helical" evidence="1">
    <location>
        <begin position="483"/>
        <end position="502"/>
    </location>
</feature>
<comment type="caution">
    <text evidence="2">The sequence shown here is derived from an EMBL/GenBank/DDBJ whole genome shotgun (WGS) entry which is preliminary data.</text>
</comment>
<protein>
    <submittedName>
        <fullName evidence="2">Uncharacterized protein</fullName>
    </submittedName>
</protein>
<gene>
    <name evidence="2" type="ORF">NG895_01090</name>
</gene>
<keyword evidence="1" id="KW-1133">Transmembrane helix</keyword>
<feature type="transmembrane region" description="Helical" evidence="1">
    <location>
        <begin position="427"/>
        <end position="447"/>
    </location>
</feature>
<feature type="transmembrane region" description="Helical" evidence="1">
    <location>
        <begin position="354"/>
        <end position="370"/>
    </location>
</feature>
<evidence type="ECO:0000256" key="1">
    <source>
        <dbReference type="SAM" id="Phobius"/>
    </source>
</evidence>
<keyword evidence="1" id="KW-0812">Transmembrane</keyword>
<dbReference type="AlphaFoldDB" id="A0A9X2JEC8"/>
<feature type="transmembrane region" description="Helical" evidence="1">
    <location>
        <begin position="263"/>
        <end position="282"/>
    </location>
</feature>
<dbReference type="RefSeq" id="WP_252850593.1">
    <property type="nucleotide sequence ID" value="NZ_JAMXLR010000004.1"/>
</dbReference>
<feature type="transmembrane region" description="Helical" evidence="1">
    <location>
        <begin position="17"/>
        <end position="34"/>
    </location>
</feature>
<keyword evidence="1" id="KW-0472">Membrane</keyword>
<evidence type="ECO:0000313" key="3">
    <source>
        <dbReference type="Proteomes" id="UP001155241"/>
    </source>
</evidence>
<proteinExistence type="predicted"/>
<sequence>MQARAEVWLPRIYPHNPLYLVSATFVLYGIHLASQGPYPQANDLKTSLLFAYVIMLAGAGWLVVRFGRVWEDARTILLVVLLMFTAISTSYDRLCLDNPAEGAVRLALAMGFCCVVVESVLAMLRIRLPLAYRLPFYVQLALLFAFPAVLGKLSIDGREASMCLGVLLFSVAAGASLLLLLPTIGSPRLRHFDSGTPWPWPYYPWSIFVFMALAMGVRLWMLSVSFTDAKGLSPAFHPYFLVPLLLAIAVLLLQFGLTHKSKTLQRIALGSLLGIVALSFPLHVSRAQALSLDLLEQTLAAPPLLTTIAATLVAAYAWLRGASWAKSVTLASVLLLSCLDPHTRLFTQLHMPDTWLLAVLLVWLVMRGVWQRDMLNLSAGAAVGLMLARYQFGQTWVSENNAWMAIAAWTAWTLLLPLVCRDRLAQLLRVFAPVLLVVLGAAVAFAFPPSWWEVPEWQVMLALAVLAATSIAYGLHQQIRWHLVPIGFLTAMLIGRGLSQFVQEIGDAATRRGLAWYGVGVGVLLLAQLVSLWKAGLVRRVVDWLLHRMPPENVEAHNAEG</sequence>
<feature type="transmembrane region" description="Helical" evidence="1">
    <location>
        <begin position="162"/>
        <end position="182"/>
    </location>
</feature>
<feature type="transmembrane region" description="Helical" evidence="1">
    <location>
        <begin position="46"/>
        <end position="67"/>
    </location>
</feature>
<feature type="transmembrane region" description="Helical" evidence="1">
    <location>
        <begin position="130"/>
        <end position="150"/>
    </location>
</feature>
<feature type="transmembrane region" description="Helical" evidence="1">
    <location>
        <begin position="103"/>
        <end position="124"/>
    </location>
</feature>
<feature type="transmembrane region" description="Helical" evidence="1">
    <location>
        <begin position="236"/>
        <end position="257"/>
    </location>
</feature>
<dbReference type="EMBL" id="JAMXLR010000004">
    <property type="protein sequence ID" value="MCO6042491.1"/>
    <property type="molecule type" value="Genomic_DNA"/>
</dbReference>
<organism evidence="2 3">
    <name type="scientific">Aeoliella straminimaris</name>
    <dbReference type="NCBI Taxonomy" id="2954799"/>
    <lineage>
        <taxon>Bacteria</taxon>
        <taxon>Pseudomonadati</taxon>
        <taxon>Planctomycetota</taxon>
        <taxon>Planctomycetia</taxon>
        <taxon>Pirellulales</taxon>
        <taxon>Lacipirellulaceae</taxon>
        <taxon>Aeoliella</taxon>
    </lineage>
</organism>
<feature type="transmembrane region" description="Helical" evidence="1">
    <location>
        <begin position="514"/>
        <end position="533"/>
    </location>
</feature>
<feature type="transmembrane region" description="Helical" evidence="1">
    <location>
        <begin position="294"/>
        <end position="318"/>
    </location>
</feature>
<accession>A0A9X2JEC8</accession>